<dbReference type="EMBL" id="PZKG01000394">
    <property type="protein sequence ID" value="PTE16915.1"/>
    <property type="molecule type" value="Genomic_DNA"/>
</dbReference>
<dbReference type="AlphaFoldDB" id="A0A2T4JG70"/>
<protein>
    <recommendedName>
        <fullName evidence="4">Transposase</fullName>
    </recommendedName>
</protein>
<keyword evidence="3" id="KW-1185">Reference proteome</keyword>
<sequence length="98" mass="10656">REAGDGSGVAVAQPACDLDVAESVLRRRIRELTATPAVAFPGNEQLRADLAEISALKKEVARLRAERDILKRAAALIWRQSQASAPSCQQSRRVGIFM</sequence>
<accession>A0A2T4JG70</accession>
<evidence type="ECO:0000313" key="2">
    <source>
        <dbReference type="EMBL" id="PTE16915.1"/>
    </source>
</evidence>
<comment type="caution">
    <text evidence="2">The sequence shown here is derived from an EMBL/GenBank/DDBJ whole genome shotgun (WGS) entry which is preliminary data.</text>
</comment>
<dbReference type="Proteomes" id="UP000241010">
    <property type="component" value="Unassembled WGS sequence"/>
</dbReference>
<organism evidence="2 3">
    <name type="scientific">Cereibacter changlensis JA139</name>
    <dbReference type="NCBI Taxonomy" id="1188249"/>
    <lineage>
        <taxon>Bacteria</taxon>
        <taxon>Pseudomonadati</taxon>
        <taxon>Pseudomonadota</taxon>
        <taxon>Alphaproteobacteria</taxon>
        <taxon>Rhodobacterales</taxon>
        <taxon>Paracoccaceae</taxon>
        <taxon>Cereibacter</taxon>
    </lineage>
</organism>
<gene>
    <name evidence="2" type="ORF">C5F48_24275</name>
</gene>
<evidence type="ECO:0000313" key="3">
    <source>
        <dbReference type="Proteomes" id="UP000241010"/>
    </source>
</evidence>
<reference evidence="2 3" key="1">
    <citation type="submission" date="2018-03" db="EMBL/GenBank/DDBJ databases">
        <title>Cereibacter changlensis.</title>
        <authorList>
            <person name="Meyer T.E."/>
            <person name="Miller S."/>
            <person name="Lodha T."/>
            <person name="Gandham S."/>
            <person name="Chintalapati S."/>
            <person name="Chintalapati V.R."/>
        </authorList>
    </citation>
    <scope>NUCLEOTIDE SEQUENCE [LARGE SCALE GENOMIC DNA]</scope>
    <source>
        <strain evidence="2 3">JA139</strain>
    </source>
</reference>
<dbReference type="RefSeq" id="WP_373454373.1">
    <property type="nucleotide sequence ID" value="NZ_PZKG01000394.1"/>
</dbReference>
<dbReference type="SUPFAM" id="SSF46689">
    <property type="entry name" value="Homeodomain-like"/>
    <property type="match status" value="1"/>
</dbReference>
<dbReference type="InterPro" id="IPR009057">
    <property type="entry name" value="Homeodomain-like_sf"/>
</dbReference>
<feature type="coiled-coil region" evidence="1">
    <location>
        <begin position="46"/>
        <end position="73"/>
    </location>
</feature>
<evidence type="ECO:0008006" key="4">
    <source>
        <dbReference type="Google" id="ProtNLM"/>
    </source>
</evidence>
<name>A0A2T4JG70_9RHOB</name>
<feature type="non-terminal residue" evidence="2">
    <location>
        <position position="1"/>
    </location>
</feature>
<keyword evidence="1" id="KW-0175">Coiled coil</keyword>
<proteinExistence type="predicted"/>
<evidence type="ECO:0000256" key="1">
    <source>
        <dbReference type="SAM" id="Coils"/>
    </source>
</evidence>